<comment type="similarity">
    <text evidence="1">Belongs to the PhzF family.</text>
</comment>
<dbReference type="GO" id="GO:0016853">
    <property type="term" value="F:isomerase activity"/>
    <property type="evidence" value="ECO:0007669"/>
    <property type="project" value="UniProtKB-KW"/>
</dbReference>
<dbReference type="PANTHER" id="PTHR13774:SF17">
    <property type="entry name" value="PHENAZINE BIOSYNTHESIS-LIKE DOMAIN-CONTAINING PROTEIN"/>
    <property type="match status" value="1"/>
</dbReference>
<comment type="caution">
    <text evidence="4">The sequence shown here is derived from an EMBL/GenBank/DDBJ whole genome shotgun (WGS) entry which is preliminary data.</text>
</comment>
<gene>
    <name evidence="4" type="ORF">F9B16_02950</name>
</gene>
<evidence type="ECO:0000313" key="4">
    <source>
        <dbReference type="EMBL" id="KAB2388649.1"/>
    </source>
</evidence>
<dbReference type="EMBL" id="WBMR01000004">
    <property type="protein sequence ID" value="KAB2388649.1"/>
    <property type="molecule type" value="Genomic_DNA"/>
</dbReference>
<evidence type="ECO:0000256" key="2">
    <source>
        <dbReference type="ARBA" id="ARBA00023235"/>
    </source>
</evidence>
<organism evidence="4 5">
    <name type="scientific">Actinomadura montaniterrae</name>
    <dbReference type="NCBI Taxonomy" id="1803903"/>
    <lineage>
        <taxon>Bacteria</taxon>
        <taxon>Bacillati</taxon>
        <taxon>Actinomycetota</taxon>
        <taxon>Actinomycetes</taxon>
        <taxon>Streptosporangiales</taxon>
        <taxon>Thermomonosporaceae</taxon>
        <taxon>Actinomadura</taxon>
    </lineage>
</organism>
<feature type="compositionally biased region" description="Low complexity" evidence="3">
    <location>
        <begin position="72"/>
        <end position="86"/>
    </location>
</feature>
<dbReference type="AlphaFoldDB" id="A0A6L3W9J2"/>
<dbReference type="PANTHER" id="PTHR13774">
    <property type="entry name" value="PHENAZINE BIOSYNTHESIS PROTEIN"/>
    <property type="match status" value="1"/>
</dbReference>
<dbReference type="Proteomes" id="UP000483004">
    <property type="component" value="Unassembled WGS sequence"/>
</dbReference>
<protein>
    <submittedName>
        <fullName evidence="4">PhzF family phenazine biosynthesis protein</fullName>
    </submittedName>
</protein>
<evidence type="ECO:0000256" key="1">
    <source>
        <dbReference type="ARBA" id="ARBA00008270"/>
    </source>
</evidence>
<reference evidence="4 5" key="1">
    <citation type="submission" date="2019-09" db="EMBL/GenBank/DDBJ databases">
        <title>Actinomadura physcomitrii sp. nov., a novel actinomycete isolated from moss [Physcomitrium sphaericum (Ludw) Fuernr].</title>
        <authorList>
            <person name="Liu C."/>
            <person name="Zhuang X."/>
        </authorList>
    </citation>
    <scope>NUCLEOTIDE SEQUENCE [LARGE SCALE GENOMIC DNA]</scope>
    <source>
        <strain evidence="4 5">CYP1-1B</strain>
    </source>
</reference>
<evidence type="ECO:0000256" key="3">
    <source>
        <dbReference type="SAM" id="MobiDB-lite"/>
    </source>
</evidence>
<keyword evidence="2" id="KW-0413">Isomerase</keyword>
<dbReference type="GO" id="GO:0005737">
    <property type="term" value="C:cytoplasm"/>
    <property type="evidence" value="ECO:0007669"/>
    <property type="project" value="TreeGrafter"/>
</dbReference>
<dbReference type="SUPFAM" id="SSF54506">
    <property type="entry name" value="Diaminopimelate epimerase-like"/>
    <property type="match status" value="1"/>
</dbReference>
<sequence>MRATAAEVNQPTTAFVWREGDAGGIRWFTPVRELPLCGHATGWTSRRCPWPRARPRRRCSKRSDSPPPPDSPRTTTITSSRSAPPRSRWRRSGRTSRGSSAWKPYRRRHAEGGFRFGSEAGASTSAAMPSPPARAP</sequence>
<feature type="region of interest" description="Disordered" evidence="3">
    <location>
        <begin position="45"/>
        <end position="136"/>
    </location>
</feature>
<dbReference type="Pfam" id="PF02567">
    <property type="entry name" value="PhzC-PhzF"/>
    <property type="match status" value="1"/>
</dbReference>
<accession>A0A6L3W9J2</accession>
<name>A0A6L3W9J2_9ACTN</name>
<dbReference type="OrthoDB" id="9788221at2"/>
<dbReference type="InterPro" id="IPR003719">
    <property type="entry name" value="Phenazine_PhzF-like"/>
</dbReference>
<dbReference type="Gene3D" id="3.10.310.10">
    <property type="entry name" value="Diaminopimelate Epimerase, Chain A, domain 1"/>
    <property type="match status" value="1"/>
</dbReference>
<evidence type="ECO:0000313" key="5">
    <source>
        <dbReference type="Proteomes" id="UP000483004"/>
    </source>
</evidence>
<keyword evidence="5" id="KW-1185">Reference proteome</keyword>
<proteinExistence type="inferred from homology"/>